<comment type="caution">
    <text evidence="2">The sequence shown here is derived from an EMBL/GenBank/DDBJ whole genome shotgun (WGS) entry which is preliminary data.</text>
</comment>
<dbReference type="SUPFAM" id="SSF53756">
    <property type="entry name" value="UDP-Glycosyltransferase/glycogen phosphorylase"/>
    <property type="match status" value="1"/>
</dbReference>
<evidence type="ECO:0000313" key="2">
    <source>
        <dbReference type="EMBL" id="NYI12202.1"/>
    </source>
</evidence>
<protein>
    <submittedName>
        <fullName evidence="2">UDP-N-acetylglucosamine transferase subunit ALG13</fullName>
    </submittedName>
</protein>
<gene>
    <name evidence="2" type="ORF">BKA05_003717</name>
</gene>
<sequence>MTGPLVAVLVGTDHHDFSRLVGWVHDLATRPVRHGLEGASWTLQHGATPVVGPFPPAVRAVELLGIHELEDLLSRAAAVVTHGGPGLIMEARALGHLPLVVPRDPRLGEHVDDHQQRFARRAAEAGLVQAVGSVEELAVGLRRRLRRPVDAAGARPAMAGAGGAGSEAGAGAVARFGQLMDELVRPR</sequence>
<dbReference type="Pfam" id="PF04101">
    <property type="entry name" value="Glyco_tran_28_C"/>
    <property type="match status" value="1"/>
</dbReference>
<dbReference type="EMBL" id="JACBZI010000001">
    <property type="protein sequence ID" value="NYI12202.1"/>
    <property type="molecule type" value="Genomic_DNA"/>
</dbReference>
<evidence type="ECO:0000313" key="3">
    <source>
        <dbReference type="Proteomes" id="UP000537326"/>
    </source>
</evidence>
<feature type="domain" description="Glycosyl transferase family 28 C-terminal" evidence="1">
    <location>
        <begin position="67"/>
        <end position="145"/>
    </location>
</feature>
<dbReference type="Gene3D" id="3.40.50.2000">
    <property type="entry name" value="Glycogen Phosphorylase B"/>
    <property type="match status" value="1"/>
</dbReference>
<dbReference type="RefSeq" id="WP_179532784.1">
    <property type="nucleotide sequence ID" value="NZ_BAAAPP010000001.1"/>
</dbReference>
<dbReference type="Proteomes" id="UP000537326">
    <property type="component" value="Unassembled WGS sequence"/>
</dbReference>
<dbReference type="GO" id="GO:0016758">
    <property type="term" value="F:hexosyltransferase activity"/>
    <property type="evidence" value="ECO:0007669"/>
    <property type="project" value="InterPro"/>
</dbReference>
<evidence type="ECO:0000259" key="1">
    <source>
        <dbReference type="Pfam" id="PF04101"/>
    </source>
</evidence>
<dbReference type="AlphaFoldDB" id="A0A7Z0C5B5"/>
<proteinExistence type="predicted"/>
<reference evidence="2 3" key="1">
    <citation type="submission" date="2020-07" db="EMBL/GenBank/DDBJ databases">
        <title>Sequencing the genomes of 1000 actinobacteria strains.</title>
        <authorList>
            <person name="Klenk H.-P."/>
        </authorList>
    </citation>
    <scope>NUCLEOTIDE SEQUENCE [LARGE SCALE GENOMIC DNA]</scope>
    <source>
        <strain evidence="2 3">DSM 18248</strain>
    </source>
</reference>
<name>A0A7Z0C5B5_9ACTN</name>
<organism evidence="2 3">
    <name type="scientific">Nocardioides marinus</name>
    <dbReference type="NCBI Taxonomy" id="374514"/>
    <lineage>
        <taxon>Bacteria</taxon>
        <taxon>Bacillati</taxon>
        <taxon>Actinomycetota</taxon>
        <taxon>Actinomycetes</taxon>
        <taxon>Propionibacteriales</taxon>
        <taxon>Nocardioidaceae</taxon>
        <taxon>Nocardioides</taxon>
    </lineage>
</organism>
<dbReference type="InterPro" id="IPR007235">
    <property type="entry name" value="Glyco_trans_28_C"/>
</dbReference>
<keyword evidence="3" id="KW-1185">Reference proteome</keyword>
<keyword evidence="2" id="KW-0808">Transferase</keyword>
<accession>A0A7Z0C5B5</accession>